<dbReference type="GO" id="GO:0051259">
    <property type="term" value="P:protein complex oligomerization"/>
    <property type="evidence" value="ECO:0007669"/>
    <property type="project" value="InterPro"/>
</dbReference>
<dbReference type="Pfam" id="PF02863">
    <property type="entry name" value="Arg_repressor_C"/>
    <property type="match status" value="1"/>
</dbReference>
<dbReference type="GO" id="GO:0034618">
    <property type="term" value="F:arginine binding"/>
    <property type="evidence" value="ECO:0007669"/>
    <property type="project" value="InterPro"/>
</dbReference>
<reference evidence="2" key="1">
    <citation type="journal article" date="2014" name="Genome Announc.">
        <title>Draft Genome Sequence of Clostridium straminisolvens Strain JCM 21531T, Isolated from a Cellulose-Degrading Bacterial Community.</title>
        <authorList>
            <person name="Yuki M."/>
            <person name="Oshima K."/>
            <person name="Suda W."/>
            <person name="Sakamoto M."/>
            <person name="Kitamura K."/>
            <person name="Iida T."/>
            <person name="Hattori M."/>
            <person name="Ohkuma M."/>
        </authorList>
    </citation>
    <scope>NUCLEOTIDE SEQUENCE [LARGE SCALE GENOMIC DNA]</scope>
    <source>
        <strain evidence="2">JCM 21531</strain>
    </source>
</reference>
<dbReference type="InterPro" id="IPR020899">
    <property type="entry name" value="Arg_repress_C"/>
</dbReference>
<evidence type="ECO:0000259" key="1">
    <source>
        <dbReference type="Pfam" id="PF02863"/>
    </source>
</evidence>
<feature type="domain" description="Arginine repressor C-terminal" evidence="1">
    <location>
        <begin position="1"/>
        <end position="34"/>
    </location>
</feature>
<evidence type="ECO:0000313" key="2">
    <source>
        <dbReference type="EMBL" id="GAE87679.1"/>
    </source>
</evidence>
<proteinExistence type="predicted"/>
<keyword evidence="3" id="KW-1185">Reference proteome</keyword>
<dbReference type="SUPFAM" id="SSF55252">
    <property type="entry name" value="C-terminal domain of arginine repressor"/>
    <property type="match status" value="1"/>
</dbReference>
<accession>W4V4K1</accession>
<sequence length="42" mass="4666">MNNTEIVGSIAGDDTVLIVCRTEKIAKEFVEKLSKLVKSDDR</sequence>
<organism evidence="2 3">
    <name type="scientific">Acetivibrio straminisolvens JCM 21531</name>
    <dbReference type="NCBI Taxonomy" id="1294263"/>
    <lineage>
        <taxon>Bacteria</taxon>
        <taxon>Bacillati</taxon>
        <taxon>Bacillota</taxon>
        <taxon>Clostridia</taxon>
        <taxon>Eubacteriales</taxon>
        <taxon>Oscillospiraceae</taxon>
        <taxon>Acetivibrio</taxon>
    </lineage>
</organism>
<dbReference type="InterPro" id="IPR036251">
    <property type="entry name" value="Arg_repress_C_sf"/>
</dbReference>
<dbReference type="Proteomes" id="UP000019109">
    <property type="component" value="Unassembled WGS sequence"/>
</dbReference>
<gene>
    <name evidence="2" type="ORF">JCM21531_1071</name>
</gene>
<name>W4V4K1_9FIRM</name>
<dbReference type="Gene3D" id="3.30.1360.40">
    <property type="match status" value="1"/>
</dbReference>
<dbReference type="EMBL" id="BAVR01000009">
    <property type="protein sequence ID" value="GAE87679.1"/>
    <property type="molecule type" value="Genomic_DNA"/>
</dbReference>
<dbReference type="STRING" id="1294263.JCM21531_1071"/>
<comment type="caution">
    <text evidence="2">The sequence shown here is derived from an EMBL/GenBank/DDBJ whole genome shotgun (WGS) entry which is preliminary data.</text>
</comment>
<protein>
    <submittedName>
        <fullName evidence="2">Arginine pathway regulatory protein ArgR</fullName>
    </submittedName>
</protein>
<dbReference type="AlphaFoldDB" id="W4V4K1"/>
<evidence type="ECO:0000313" key="3">
    <source>
        <dbReference type="Proteomes" id="UP000019109"/>
    </source>
</evidence>